<name>A0A9X3RBM3_9BACL</name>
<evidence type="ECO:0000313" key="5">
    <source>
        <dbReference type="Proteomes" id="UP001152173"/>
    </source>
</evidence>
<dbReference type="PROSITE" id="PS51782">
    <property type="entry name" value="LYSM"/>
    <property type="match status" value="1"/>
</dbReference>
<keyword evidence="2" id="KW-0472">Membrane</keyword>
<reference evidence="4" key="1">
    <citation type="submission" date="2022-05" db="EMBL/GenBank/DDBJ databases">
        <authorList>
            <person name="Colautti A."/>
            <person name="Iacumin L."/>
        </authorList>
    </citation>
    <scope>NUCLEOTIDE SEQUENCE</scope>
    <source>
        <strain evidence="4">SK 55</strain>
    </source>
</reference>
<dbReference type="InterPro" id="IPR018392">
    <property type="entry name" value="LysM"/>
</dbReference>
<dbReference type="Gene3D" id="3.10.350.10">
    <property type="entry name" value="LysM domain"/>
    <property type="match status" value="1"/>
</dbReference>
<feature type="compositionally biased region" description="Acidic residues" evidence="1">
    <location>
        <begin position="137"/>
        <end position="160"/>
    </location>
</feature>
<accession>A0A9X3RBM3</accession>
<feature type="region of interest" description="Disordered" evidence="1">
    <location>
        <begin position="88"/>
        <end position="175"/>
    </location>
</feature>
<sequence>MNKDDYQNKIEEHRKPIQLNGDEKLITRTSRRSTNVAPKKKKEKRNLLLPILFLFFILIPVSFLIYVFAFYEPNANETTVLDETQVQYEQNEEDIASEEDSVDTESEVSAEENTNTEDSEVTTEEQSPEESSKEEGTETEVVEEQTEQDTESSEVEEQPEAEQPTSSNTHVVQPGETLYRIAMNYYNSPDAVEKIKSANGLSSNSISTGQTLILP</sequence>
<evidence type="ECO:0000256" key="2">
    <source>
        <dbReference type="SAM" id="Phobius"/>
    </source>
</evidence>
<keyword evidence="5" id="KW-1185">Reference proteome</keyword>
<dbReference type="CDD" id="cd00118">
    <property type="entry name" value="LysM"/>
    <property type="match status" value="1"/>
</dbReference>
<dbReference type="SUPFAM" id="SSF54106">
    <property type="entry name" value="LysM domain"/>
    <property type="match status" value="1"/>
</dbReference>
<feature type="compositionally biased region" description="Acidic residues" evidence="1">
    <location>
        <begin position="90"/>
        <end position="128"/>
    </location>
</feature>
<proteinExistence type="predicted"/>
<organism evidence="4 5">
    <name type="scientific">Paenisporosarcina quisquiliarum</name>
    <dbReference type="NCBI Taxonomy" id="365346"/>
    <lineage>
        <taxon>Bacteria</taxon>
        <taxon>Bacillati</taxon>
        <taxon>Bacillota</taxon>
        <taxon>Bacilli</taxon>
        <taxon>Bacillales</taxon>
        <taxon>Caryophanaceae</taxon>
        <taxon>Paenisporosarcina</taxon>
    </lineage>
</organism>
<comment type="caution">
    <text evidence="4">The sequence shown here is derived from an EMBL/GenBank/DDBJ whole genome shotgun (WGS) entry which is preliminary data.</text>
</comment>
<dbReference type="Pfam" id="PF01476">
    <property type="entry name" value="LysM"/>
    <property type="match status" value="1"/>
</dbReference>
<evidence type="ECO:0000259" key="3">
    <source>
        <dbReference type="PROSITE" id="PS51782"/>
    </source>
</evidence>
<dbReference type="RefSeq" id="WP_269924870.1">
    <property type="nucleotide sequence ID" value="NZ_JAMKBJ010000001.1"/>
</dbReference>
<keyword evidence="2" id="KW-1133">Transmembrane helix</keyword>
<keyword evidence="2" id="KW-0812">Transmembrane</keyword>
<dbReference type="Proteomes" id="UP001152173">
    <property type="component" value="Unassembled WGS sequence"/>
</dbReference>
<feature type="domain" description="LysM" evidence="3">
    <location>
        <begin position="168"/>
        <end position="214"/>
    </location>
</feature>
<feature type="transmembrane region" description="Helical" evidence="2">
    <location>
        <begin position="47"/>
        <end position="71"/>
    </location>
</feature>
<protein>
    <submittedName>
        <fullName evidence="4">LysM peptidoglycan-binding domain-containing protein</fullName>
    </submittedName>
</protein>
<gene>
    <name evidence="4" type="ORF">M9R32_00960</name>
</gene>
<dbReference type="AlphaFoldDB" id="A0A9X3RBM3"/>
<evidence type="ECO:0000256" key="1">
    <source>
        <dbReference type="SAM" id="MobiDB-lite"/>
    </source>
</evidence>
<evidence type="ECO:0000313" key="4">
    <source>
        <dbReference type="EMBL" id="MCZ8535755.1"/>
    </source>
</evidence>
<dbReference type="EMBL" id="JAMKBJ010000001">
    <property type="protein sequence ID" value="MCZ8535755.1"/>
    <property type="molecule type" value="Genomic_DNA"/>
</dbReference>
<dbReference type="InterPro" id="IPR036779">
    <property type="entry name" value="LysM_dom_sf"/>
</dbReference>
<dbReference type="SMART" id="SM00257">
    <property type="entry name" value="LysM"/>
    <property type="match status" value="1"/>
</dbReference>